<name>A0ABN9BYZ0_9NEOB</name>
<dbReference type="EMBL" id="CATNWA010006848">
    <property type="protein sequence ID" value="CAI9552950.1"/>
    <property type="molecule type" value="Genomic_DNA"/>
</dbReference>
<proteinExistence type="predicted"/>
<comment type="caution">
    <text evidence="1">The sequence shown here is derived from an EMBL/GenBank/DDBJ whole genome shotgun (WGS) entry which is preliminary data.</text>
</comment>
<reference evidence="1" key="1">
    <citation type="submission" date="2023-05" db="EMBL/GenBank/DDBJ databases">
        <authorList>
            <person name="Stuckert A."/>
        </authorList>
    </citation>
    <scope>NUCLEOTIDE SEQUENCE</scope>
</reference>
<evidence type="ECO:0000313" key="1">
    <source>
        <dbReference type="EMBL" id="CAI9552950.1"/>
    </source>
</evidence>
<dbReference type="Proteomes" id="UP001162483">
    <property type="component" value="Unassembled WGS sequence"/>
</dbReference>
<feature type="non-terminal residue" evidence="1">
    <location>
        <position position="40"/>
    </location>
</feature>
<sequence>MHGENGRTSYDVLPEQENHLASVIVLYGGREVVKVLLNPQ</sequence>
<organism evidence="1 2">
    <name type="scientific">Staurois parvus</name>
    <dbReference type="NCBI Taxonomy" id="386267"/>
    <lineage>
        <taxon>Eukaryota</taxon>
        <taxon>Metazoa</taxon>
        <taxon>Chordata</taxon>
        <taxon>Craniata</taxon>
        <taxon>Vertebrata</taxon>
        <taxon>Euteleostomi</taxon>
        <taxon>Amphibia</taxon>
        <taxon>Batrachia</taxon>
        <taxon>Anura</taxon>
        <taxon>Neobatrachia</taxon>
        <taxon>Ranoidea</taxon>
        <taxon>Ranidae</taxon>
        <taxon>Staurois</taxon>
    </lineage>
</organism>
<gene>
    <name evidence="1" type="ORF">SPARVUS_LOCUS3961381</name>
</gene>
<evidence type="ECO:0000313" key="2">
    <source>
        <dbReference type="Proteomes" id="UP001162483"/>
    </source>
</evidence>
<protein>
    <submittedName>
        <fullName evidence="1">Uncharacterized protein</fullName>
    </submittedName>
</protein>
<keyword evidence="2" id="KW-1185">Reference proteome</keyword>
<accession>A0ABN9BYZ0</accession>